<organism evidence="1 2">
    <name type="scientific">Rhabditophanes sp. KR3021</name>
    <dbReference type="NCBI Taxonomy" id="114890"/>
    <lineage>
        <taxon>Eukaryota</taxon>
        <taxon>Metazoa</taxon>
        <taxon>Ecdysozoa</taxon>
        <taxon>Nematoda</taxon>
        <taxon>Chromadorea</taxon>
        <taxon>Rhabditida</taxon>
        <taxon>Tylenchina</taxon>
        <taxon>Panagrolaimomorpha</taxon>
        <taxon>Strongyloidoidea</taxon>
        <taxon>Alloionematidae</taxon>
        <taxon>Rhabditophanes</taxon>
    </lineage>
</organism>
<reference evidence="2" key="1">
    <citation type="submission" date="2016-11" db="UniProtKB">
        <authorList>
            <consortium name="WormBaseParasite"/>
        </authorList>
    </citation>
    <scope>IDENTIFICATION</scope>
    <source>
        <strain evidence="2">KR3021</strain>
    </source>
</reference>
<accession>A0AC35TLF9</accession>
<evidence type="ECO:0000313" key="1">
    <source>
        <dbReference type="Proteomes" id="UP000095286"/>
    </source>
</evidence>
<protein>
    <submittedName>
        <fullName evidence="2">Beta-glucosidase</fullName>
    </submittedName>
</protein>
<dbReference type="WBParaSite" id="RSKR_0000195900.1">
    <property type="protein sequence ID" value="RSKR_0000195900.1"/>
    <property type="gene ID" value="RSKR_0000195900"/>
</dbReference>
<sequence length="478" mass="54409">MKTFPKDFLWGTATSAYQIEGSAGLDGKGRSIWDEFSHIDGKIHNNENGDVATDSYNQMDEDLRVLKELRVKHYRFSLAWTRILPSGVWSEVNQKGVDYYNKLINALLANNIIPMVTLYHWDLPSALQFKGGWLNDSIQEWFANYAKICFGLFGDRVKYWITLNEPYVTANFGYGKYFVEMAPGGLQSHSAWTVYQVAYNQLMAHAKAVKVYRDLFQDEQKGQIGIVNPIFTPVPGNDTAQDKAACDLFYDFIFGIFVEPIYGSGDYPQLLKDRHEVLRKKEGQSDTRLRQFSEDDKKLLKGSADFFGLNYYCPIAIYNGEFSVPGFPSQTTADGDLASTFRPEWKSAGSGWVKDVPSGLYDILKVIKIKYGDIPIIITENGCMDMEGEGLEDVSRIQYIQGHLEAVWDAINEGVNVKGYTHWAPFDNFEWHDGKSTRFGLYHVDYESPHLTRTPKKSSFVYSDIIKKNGVEKLNGRL</sequence>
<proteinExistence type="predicted"/>
<dbReference type="Proteomes" id="UP000095286">
    <property type="component" value="Unplaced"/>
</dbReference>
<evidence type="ECO:0000313" key="2">
    <source>
        <dbReference type="WBParaSite" id="RSKR_0000195900.1"/>
    </source>
</evidence>
<name>A0AC35TLF9_9BILA</name>